<name>A0A085WH85_9BACT</name>
<dbReference type="AlphaFoldDB" id="A0A085WH85"/>
<keyword evidence="1" id="KW-0808">Transferase</keyword>
<proteinExistence type="predicted"/>
<reference evidence="1 2" key="1">
    <citation type="submission" date="2014-04" db="EMBL/GenBank/DDBJ databases">
        <title>Genome assembly of Hyalangium minutum DSM 14724.</title>
        <authorList>
            <person name="Sharma G."/>
            <person name="Subramanian S."/>
        </authorList>
    </citation>
    <scope>NUCLEOTIDE SEQUENCE [LARGE SCALE GENOMIC DNA]</scope>
    <source>
        <strain evidence="1 2">DSM 14724</strain>
    </source>
</reference>
<protein>
    <submittedName>
        <fullName evidence="1">Glycosyltransferase</fullName>
    </submittedName>
</protein>
<evidence type="ECO:0000313" key="1">
    <source>
        <dbReference type="EMBL" id="KFE67048.1"/>
    </source>
</evidence>
<organism evidence="1 2">
    <name type="scientific">Hyalangium minutum</name>
    <dbReference type="NCBI Taxonomy" id="394096"/>
    <lineage>
        <taxon>Bacteria</taxon>
        <taxon>Pseudomonadati</taxon>
        <taxon>Myxococcota</taxon>
        <taxon>Myxococcia</taxon>
        <taxon>Myxococcales</taxon>
        <taxon>Cystobacterineae</taxon>
        <taxon>Archangiaceae</taxon>
        <taxon>Hyalangium</taxon>
    </lineage>
</organism>
<dbReference type="GO" id="GO:0016740">
    <property type="term" value="F:transferase activity"/>
    <property type="evidence" value="ECO:0007669"/>
    <property type="project" value="UniProtKB-KW"/>
</dbReference>
<dbReference type="Proteomes" id="UP000028725">
    <property type="component" value="Unassembled WGS sequence"/>
</dbReference>
<keyword evidence="2" id="KW-1185">Reference proteome</keyword>
<gene>
    <name evidence="1" type="ORF">DB31_8401</name>
</gene>
<sequence>MSWQALPAVLFKDALLFMAWCHGLFSRTVDWRGTRLRVLPGTRLVPVPVEAPASLELVPSEAEPAEELVAG</sequence>
<dbReference type="STRING" id="394096.DB31_8401"/>
<comment type="caution">
    <text evidence="1">The sequence shown here is derived from an EMBL/GenBank/DDBJ whole genome shotgun (WGS) entry which is preliminary data.</text>
</comment>
<dbReference type="RefSeq" id="WP_044191019.1">
    <property type="nucleotide sequence ID" value="NZ_JMCB01000008.1"/>
</dbReference>
<evidence type="ECO:0000313" key="2">
    <source>
        <dbReference type="Proteomes" id="UP000028725"/>
    </source>
</evidence>
<dbReference type="EMBL" id="JMCB01000008">
    <property type="protein sequence ID" value="KFE67048.1"/>
    <property type="molecule type" value="Genomic_DNA"/>
</dbReference>
<accession>A0A085WH85</accession>